<evidence type="ECO:0000313" key="4">
    <source>
        <dbReference type="Proteomes" id="UP001597097"/>
    </source>
</evidence>
<evidence type="ECO:0000256" key="2">
    <source>
        <dbReference type="SAM" id="Phobius"/>
    </source>
</evidence>
<accession>A0ABW4FYC4</accession>
<feature type="transmembrane region" description="Helical" evidence="2">
    <location>
        <begin position="63"/>
        <end position="83"/>
    </location>
</feature>
<gene>
    <name evidence="3" type="ORF">ACFSJ0_00725</name>
</gene>
<evidence type="ECO:0000256" key="1">
    <source>
        <dbReference type="SAM" id="MobiDB-lite"/>
    </source>
</evidence>
<keyword evidence="2" id="KW-1133">Transmembrane helix</keyword>
<dbReference type="EMBL" id="JBHUCM010000002">
    <property type="protein sequence ID" value="MFD1535533.1"/>
    <property type="molecule type" value="Genomic_DNA"/>
</dbReference>
<keyword evidence="2" id="KW-0812">Transmembrane</keyword>
<dbReference type="RefSeq" id="WP_219537798.1">
    <property type="nucleotide sequence ID" value="NZ_JAHKRM010000041.1"/>
</dbReference>
<comment type="caution">
    <text evidence="3">The sequence shown here is derived from an EMBL/GenBank/DDBJ whole genome shotgun (WGS) entry which is preliminary data.</text>
</comment>
<dbReference type="Proteomes" id="UP001597097">
    <property type="component" value="Unassembled WGS sequence"/>
</dbReference>
<organism evidence="3 4">
    <name type="scientific">Nonomuraea guangzhouensis</name>
    <dbReference type="NCBI Taxonomy" id="1291555"/>
    <lineage>
        <taxon>Bacteria</taxon>
        <taxon>Bacillati</taxon>
        <taxon>Actinomycetota</taxon>
        <taxon>Actinomycetes</taxon>
        <taxon>Streptosporangiales</taxon>
        <taxon>Streptosporangiaceae</taxon>
        <taxon>Nonomuraea</taxon>
    </lineage>
</organism>
<evidence type="ECO:0000313" key="3">
    <source>
        <dbReference type="EMBL" id="MFD1535533.1"/>
    </source>
</evidence>
<name>A0ABW4FYC4_9ACTN</name>
<keyword evidence="4" id="KW-1185">Reference proteome</keyword>
<feature type="region of interest" description="Disordered" evidence="1">
    <location>
        <begin position="33"/>
        <end position="56"/>
    </location>
</feature>
<keyword evidence="2" id="KW-0472">Membrane</keyword>
<feature type="compositionally biased region" description="Polar residues" evidence="1">
    <location>
        <begin position="42"/>
        <end position="53"/>
    </location>
</feature>
<reference evidence="4" key="1">
    <citation type="journal article" date="2019" name="Int. J. Syst. Evol. Microbiol.">
        <title>The Global Catalogue of Microorganisms (GCM) 10K type strain sequencing project: providing services to taxonomists for standard genome sequencing and annotation.</title>
        <authorList>
            <consortium name="The Broad Institute Genomics Platform"/>
            <consortium name="The Broad Institute Genome Sequencing Center for Infectious Disease"/>
            <person name="Wu L."/>
            <person name="Ma J."/>
        </authorList>
    </citation>
    <scope>NUCLEOTIDE SEQUENCE [LARGE SCALE GENOMIC DNA]</scope>
    <source>
        <strain evidence="4">CGMCC 1.15399</strain>
    </source>
</reference>
<proteinExistence type="predicted"/>
<sequence>MSRAHRMVLRLVLLVALALGVVAMHSLGHLSGPGMSPDTHHSSMQATSLSHTGQPPVGDHPSMAGWVCLAILGMGVLLLCLALRRRRTSSASSHTGRWLRLWSQVLRGPPPTRTVVLRI</sequence>
<protein>
    <submittedName>
        <fullName evidence="3">DUF6153 family protein</fullName>
    </submittedName>
</protein>